<accession>A0A2P6TB35</accession>
<keyword evidence="4" id="KW-1015">Disulfide bond</keyword>
<evidence type="ECO:0000259" key="7">
    <source>
        <dbReference type="PROSITE" id="PS50181"/>
    </source>
</evidence>
<dbReference type="Gene3D" id="1.20.1280.50">
    <property type="match status" value="1"/>
</dbReference>
<dbReference type="FunFam" id="3.40.30.10:FF:000001">
    <property type="entry name" value="Thioredoxin"/>
    <property type="match status" value="1"/>
</dbReference>
<evidence type="ECO:0000256" key="4">
    <source>
        <dbReference type="ARBA" id="ARBA00023157"/>
    </source>
</evidence>
<dbReference type="EMBL" id="LHPG02000029">
    <property type="protein sequence ID" value="PRW05764.1"/>
    <property type="molecule type" value="Genomic_DNA"/>
</dbReference>
<comment type="subcellular location">
    <subcellularLocation>
        <location evidence="1">Cytoplasm</location>
        <location evidence="1">Cytoskeleton</location>
        <location evidence="1">Cilium axoneme</location>
    </subcellularLocation>
</comment>
<dbReference type="PANTHER" id="PTHR45663:SF22">
    <property type="entry name" value="THIOREDOXIN X, CHLOROPLASTIC"/>
    <property type="match status" value="1"/>
</dbReference>
<evidence type="ECO:0000259" key="8">
    <source>
        <dbReference type="PROSITE" id="PS51352"/>
    </source>
</evidence>
<feature type="region of interest" description="Disordered" evidence="6">
    <location>
        <begin position="596"/>
        <end position="615"/>
    </location>
</feature>
<evidence type="ECO:0000256" key="1">
    <source>
        <dbReference type="ARBA" id="ARBA00004430"/>
    </source>
</evidence>
<name>A0A2P6TB35_CHLSO</name>
<evidence type="ECO:0000256" key="6">
    <source>
        <dbReference type="SAM" id="MobiDB-lite"/>
    </source>
</evidence>
<dbReference type="STRING" id="3076.A0A2P6TB35"/>
<dbReference type="InterPro" id="IPR036249">
    <property type="entry name" value="Thioredoxin-like_sf"/>
</dbReference>
<feature type="domain" description="F-box" evidence="7">
    <location>
        <begin position="170"/>
        <end position="217"/>
    </location>
</feature>
<dbReference type="PROSITE" id="PS50181">
    <property type="entry name" value="FBOX"/>
    <property type="match status" value="1"/>
</dbReference>
<feature type="domain" description="Thioredoxin" evidence="8">
    <location>
        <begin position="42"/>
        <end position="166"/>
    </location>
</feature>
<keyword evidence="5" id="KW-0676">Redox-active center</keyword>
<keyword evidence="2" id="KW-0813">Transport</keyword>
<dbReference type="Proteomes" id="UP000239899">
    <property type="component" value="Unassembled WGS sequence"/>
</dbReference>
<dbReference type="Gene3D" id="3.80.10.10">
    <property type="entry name" value="Ribonuclease Inhibitor"/>
    <property type="match status" value="2"/>
</dbReference>
<dbReference type="InterPro" id="IPR032675">
    <property type="entry name" value="LRR_dom_sf"/>
</dbReference>
<evidence type="ECO:0000313" key="10">
    <source>
        <dbReference type="Proteomes" id="UP000239899"/>
    </source>
</evidence>
<evidence type="ECO:0000256" key="3">
    <source>
        <dbReference type="ARBA" id="ARBA00022982"/>
    </source>
</evidence>
<dbReference type="Gene3D" id="3.40.30.10">
    <property type="entry name" value="Glutaredoxin"/>
    <property type="match status" value="1"/>
</dbReference>
<dbReference type="SUPFAM" id="SSF81383">
    <property type="entry name" value="F-box domain"/>
    <property type="match status" value="1"/>
</dbReference>
<evidence type="ECO:0000313" key="9">
    <source>
        <dbReference type="EMBL" id="PRW05764.1"/>
    </source>
</evidence>
<keyword evidence="3" id="KW-0249">Electron transport</keyword>
<dbReference type="GO" id="GO:0005930">
    <property type="term" value="C:axoneme"/>
    <property type="evidence" value="ECO:0007669"/>
    <property type="project" value="UniProtKB-SubCell"/>
</dbReference>
<reference evidence="9 10" key="1">
    <citation type="journal article" date="2018" name="Plant J.">
        <title>Genome sequences of Chlorella sorokiniana UTEX 1602 and Micractinium conductrix SAG 241.80: implications to maltose excretion by a green alga.</title>
        <authorList>
            <person name="Arriola M.B."/>
            <person name="Velmurugan N."/>
            <person name="Zhang Y."/>
            <person name="Plunkett M.H."/>
            <person name="Hondzo H."/>
            <person name="Barney B.M."/>
        </authorList>
    </citation>
    <scope>NUCLEOTIDE SEQUENCE [LARGE SCALE GENOMIC DNA]</scope>
    <source>
        <strain evidence="10">UTEX 1602</strain>
    </source>
</reference>
<dbReference type="InterPro" id="IPR036047">
    <property type="entry name" value="F-box-like_dom_sf"/>
</dbReference>
<evidence type="ECO:0000256" key="5">
    <source>
        <dbReference type="ARBA" id="ARBA00023284"/>
    </source>
</evidence>
<dbReference type="InterPro" id="IPR017937">
    <property type="entry name" value="Thioredoxin_CS"/>
</dbReference>
<dbReference type="Pfam" id="PF00085">
    <property type="entry name" value="Thioredoxin"/>
    <property type="match status" value="1"/>
</dbReference>
<dbReference type="CDD" id="cd02947">
    <property type="entry name" value="TRX_family"/>
    <property type="match status" value="1"/>
</dbReference>
<dbReference type="InterPro" id="IPR001810">
    <property type="entry name" value="F-box_dom"/>
</dbReference>
<dbReference type="AlphaFoldDB" id="A0A2P6TB35"/>
<dbReference type="PROSITE" id="PS51352">
    <property type="entry name" value="THIOREDOXIN_2"/>
    <property type="match status" value="1"/>
</dbReference>
<dbReference type="Pfam" id="PF12937">
    <property type="entry name" value="F-box-like"/>
    <property type="match status" value="1"/>
</dbReference>
<proteinExistence type="predicted"/>
<evidence type="ECO:0000256" key="2">
    <source>
        <dbReference type="ARBA" id="ARBA00022448"/>
    </source>
</evidence>
<comment type="caution">
    <text evidence="9">The sequence shown here is derived from an EMBL/GenBank/DDBJ whole genome shotgun (WGS) entry which is preliminary data.</text>
</comment>
<dbReference type="OrthoDB" id="19690at2759"/>
<dbReference type="PANTHER" id="PTHR45663">
    <property type="entry name" value="GEO12009P1"/>
    <property type="match status" value="1"/>
</dbReference>
<keyword evidence="10" id="KW-1185">Reference proteome</keyword>
<dbReference type="InterPro" id="IPR013766">
    <property type="entry name" value="Thioredoxin_domain"/>
</dbReference>
<sequence>MAAAQAVACVAPAASTSGRLGGAARARAPAAALRPAPRQLALRRSAAAPARRMQTCVRAVLDVTNDSFEKEVLQSEVPVLVDFWANWCGPCKLMHPMMAWAEKEYGAALKVVKIEADANKATLEKYKVYGLPCFILFKDGQEVPDSHSEGAMSKKALQDYLAKFGIKAAAPGLDSLPDDLLGACLGFLEPQDGQHVTLVSKRFRRLFYEQPSLWREFVLALPPTQSRKRLEAKLALLQRVAPRVSSFAVVTRSKWKLDGSDRLPPLTQFLEVLPPSLEALALMRTTRQPLPADTAQLVRRFTALQSLRVQTLTAAQGLPAALLCLPQLEQLDVRLNSCPAGLVDALAQLPSLTVLMLGVFSAVPELQQLTRLSQLRQLQLEGFGRSLRPPAPLAFPHLEGLKLEAGRRGVVEIAGTQCASLHWGPAQLPDDITQEQHTLAALKLASAELGSLGALLSAVVPAAAPLQILDWHGVQFSATVLQGCTRVAGLQRLSLTACQFDAAAAAALFSCSQQLTALKLTMAPSQEPNGPPPLPLGALQLPPQLQWLILSTRLDGLPPELAQLSRLRTLDVRHCRLTLTEDDAAVLSRLPQLRRLALPHPGPPSSNASGDPGQDLQAAKPCLLALMHSMPNLRVGFFR</sequence>
<dbReference type="PROSITE" id="PS00194">
    <property type="entry name" value="THIOREDOXIN_1"/>
    <property type="match status" value="1"/>
</dbReference>
<gene>
    <name evidence="9" type="ORF">C2E21_9532</name>
</gene>
<dbReference type="SUPFAM" id="SSF52833">
    <property type="entry name" value="Thioredoxin-like"/>
    <property type="match status" value="1"/>
</dbReference>
<protein>
    <submittedName>
        <fullName evidence="9">Thioredoxin chloroplastic</fullName>
    </submittedName>
</protein>
<dbReference type="GO" id="GO:0015035">
    <property type="term" value="F:protein-disulfide reductase activity"/>
    <property type="evidence" value="ECO:0007669"/>
    <property type="project" value="TreeGrafter"/>
</dbReference>
<organism evidence="9 10">
    <name type="scientific">Chlorella sorokiniana</name>
    <name type="common">Freshwater green alga</name>
    <dbReference type="NCBI Taxonomy" id="3076"/>
    <lineage>
        <taxon>Eukaryota</taxon>
        <taxon>Viridiplantae</taxon>
        <taxon>Chlorophyta</taxon>
        <taxon>core chlorophytes</taxon>
        <taxon>Trebouxiophyceae</taxon>
        <taxon>Chlorellales</taxon>
        <taxon>Chlorellaceae</taxon>
        <taxon>Chlorella clade</taxon>
        <taxon>Chlorella</taxon>
    </lineage>
</organism>
<dbReference type="SUPFAM" id="SSF52047">
    <property type="entry name" value="RNI-like"/>
    <property type="match status" value="1"/>
</dbReference>